<evidence type="ECO:0000256" key="7">
    <source>
        <dbReference type="ARBA" id="ARBA00024849"/>
    </source>
</evidence>
<dbReference type="GO" id="GO:0051083">
    <property type="term" value="P:'de novo' cotranslational protein folding"/>
    <property type="evidence" value="ECO:0007669"/>
    <property type="project" value="TreeGrafter"/>
</dbReference>
<dbReference type="GO" id="GO:0044183">
    <property type="term" value="F:protein folding chaperone"/>
    <property type="evidence" value="ECO:0007669"/>
    <property type="project" value="TreeGrafter"/>
</dbReference>
<evidence type="ECO:0000256" key="2">
    <source>
        <dbReference type="ARBA" id="ARBA00005464"/>
    </source>
</evidence>
<dbReference type="GO" id="GO:0015031">
    <property type="term" value="P:protein transport"/>
    <property type="evidence" value="ECO:0007669"/>
    <property type="project" value="InterPro"/>
</dbReference>
<dbReference type="InterPro" id="IPR036611">
    <property type="entry name" value="Trigger_fac_ribosome-bd_sf"/>
</dbReference>
<dbReference type="InterPro" id="IPR008881">
    <property type="entry name" value="Trigger_fac_ribosome-bd_bac"/>
</dbReference>
<dbReference type="InterPro" id="IPR005215">
    <property type="entry name" value="Trig_fac"/>
</dbReference>
<gene>
    <name evidence="9" type="ORF">H6P81_013167</name>
</gene>
<dbReference type="GO" id="GO:0003755">
    <property type="term" value="F:peptidyl-prolyl cis-trans isomerase activity"/>
    <property type="evidence" value="ECO:0007669"/>
    <property type="project" value="UniProtKB-KW"/>
</dbReference>
<evidence type="ECO:0000256" key="1">
    <source>
        <dbReference type="ARBA" id="ARBA00000971"/>
    </source>
</evidence>
<comment type="similarity">
    <text evidence="2">Belongs to the FKBP-type PPIase family. Tig subfamily.</text>
</comment>
<feature type="domain" description="Trigger factor ribosome-binding bacterial" evidence="8">
    <location>
        <begin position="83"/>
        <end position="200"/>
    </location>
</feature>
<keyword evidence="6" id="KW-0413">Isomerase</keyword>
<proteinExistence type="inferred from homology"/>
<comment type="function">
    <text evidence="7">Involved in protein export. Acts as a chaperone by maintaining the newly synthesized protein in an open conformation. Functions as a peptidyl-prolyl cis-trans isomerase.</text>
</comment>
<protein>
    <recommendedName>
        <fullName evidence="3">peptidylprolyl isomerase</fullName>
        <ecNumber evidence="3">5.2.1.8</ecNumber>
    </recommendedName>
</protein>
<keyword evidence="10" id="KW-1185">Reference proteome</keyword>
<comment type="catalytic activity">
    <reaction evidence="1">
        <text>[protein]-peptidylproline (omega=180) = [protein]-peptidylproline (omega=0)</text>
        <dbReference type="Rhea" id="RHEA:16237"/>
        <dbReference type="Rhea" id="RHEA-COMP:10747"/>
        <dbReference type="Rhea" id="RHEA-COMP:10748"/>
        <dbReference type="ChEBI" id="CHEBI:83833"/>
        <dbReference type="ChEBI" id="CHEBI:83834"/>
        <dbReference type="EC" id="5.2.1.8"/>
    </reaction>
</comment>
<dbReference type="FunFam" id="3.30.70.1050:FF:000004">
    <property type="entry name" value="Trigger factor"/>
    <property type="match status" value="1"/>
</dbReference>
<evidence type="ECO:0000256" key="4">
    <source>
        <dbReference type="ARBA" id="ARBA00023110"/>
    </source>
</evidence>
<dbReference type="PANTHER" id="PTHR30560:SF5">
    <property type="entry name" value="OS09G0515400 PROTEIN"/>
    <property type="match status" value="1"/>
</dbReference>
<sequence length="208" mass="22983">MEIAVKTLFVSMNPQLRSKEIPSWSNLACSHRGCLSLKMGREACEISARSNHKLFAESPAVSQVNLGFENDVSPRSAASDNTSDTRELKMRVDVSGAKTQVLFDDIFSKLVAAAQPIPGFRRVKGGKTPDVPKDVLLHVLGPSKVYKKAIQKIINYAVAEIVEEEGLKVTNNLKIEESYEELEAVFEPGKDFSFNAIVELQQTQANRC</sequence>
<keyword evidence="4" id="KW-0697">Rotamase</keyword>
<evidence type="ECO:0000313" key="10">
    <source>
        <dbReference type="Proteomes" id="UP000825729"/>
    </source>
</evidence>
<organism evidence="9 10">
    <name type="scientific">Aristolochia fimbriata</name>
    <name type="common">White veined hardy Dutchman's pipe vine</name>
    <dbReference type="NCBI Taxonomy" id="158543"/>
    <lineage>
        <taxon>Eukaryota</taxon>
        <taxon>Viridiplantae</taxon>
        <taxon>Streptophyta</taxon>
        <taxon>Embryophyta</taxon>
        <taxon>Tracheophyta</taxon>
        <taxon>Spermatophyta</taxon>
        <taxon>Magnoliopsida</taxon>
        <taxon>Magnoliidae</taxon>
        <taxon>Piperales</taxon>
        <taxon>Aristolochiaceae</taxon>
        <taxon>Aristolochia</taxon>
    </lineage>
</organism>
<name>A0AAV7EFI8_ARIFI</name>
<dbReference type="EC" id="5.2.1.8" evidence="3"/>
<dbReference type="PANTHER" id="PTHR30560">
    <property type="entry name" value="TRIGGER FACTOR CHAPERONE AND PEPTIDYL-PROLYL CIS/TRANS ISOMERASE"/>
    <property type="match status" value="1"/>
</dbReference>
<dbReference type="Gene3D" id="3.30.70.1050">
    <property type="entry name" value="Trigger factor ribosome-binding domain"/>
    <property type="match status" value="1"/>
</dbReference>
<dbReference type="GO" id="GO:0043335">
    <property type="term" value="P:protein unfolding"/>
    <property type="evidence" value="ECO:0007669"/>
    <property type="project" value="TreeGrafter"/>
</dbReference>
<evidence type="ECO:0000256" key="5">
    <source>
        <dbReference type="ARBA" id="ARBA00023186"/>
    </source>
</evidence>
<dbReference type="Pfam" id="PF05697">
    <property type="entry name" value="Trigger_N"/>
    <property type="match status" value="1"/>
</dbReference>
<dbReference type="AlphaFoldDB" id="A0AAV7EFI8"/>
<reference evidence="9 10" key="1">
    <citation type="submission" date="2021-07" db="EMBL/GenBank/DDBJ databases">
        <title>The Aristolochia fimbriata genome: insights into angiosperm evolution, floral development and chemical biosynthesis.</title>
        <authorList>
            <person name="Jiao Y."/>
        </authorList>
    </citation>
    <scope>NUCLEOTIDE SEQUENCE [LARGE SCALE GENOMIC DNA]</scope>
    <source>
        <strain evidence="9">IBCAS-2021</strain>
        <tissue evidence="9">Leaf</tissue>
    </source>
</reference>
<dbReference type="Proteomes" id="UP000825729">
    <property type="component" value="Unassembled WGS sequence"/>
</dbReference>
<accession>A0AAV7EFI8</accession>
<evidence type="ECO:0000313" key="9">
    <source>
        <dbReference type="EMBL" id="KAG9447039.1"/>
    </source>
</evidence>
<dbReference type="SUPFAM" id="SSF102735">
    <property type="entry name" value="Trigger factor ribosome-binding domain"/>
    <property type="match status" value="1"/>
</dbReference>
<evidence type="ECO:0000256" key="6">
    <source>
        <dbReference type="ARBA" id="ARBA00023235"/>
    </source>
</evidence>
<dbReference type="GO" id="GO:0043022">
    <property type="term" value="F:ribosome binding"/>
    <property type="evidence" value="ECO:0007669"/>
    <property type="project" value="TreeGrafter"/>
</dbReference>
<dbReference type="EMBL" id="JAINDJ010000005">
    <property type="protein sequence ID" value="KAG9447039.1"/>
    <property type="molecule type" value="Genomic_DNA"/>
</dbReference>
<keyword evidence="5" id="KW-0143">Chaperone</keyword>
<comment type="caution">
    <text evidence="9">The sequence shown here is derived from an EMBL/GenBank/DDBJ whole genome shotgun (WGS) entry which is preliminary data.</text>
</comment>
<evidence type="ECO:0000259" key="8">
    <source>
        <dbReference type="Pfam" id="PF05697"/>
    </source>
</evidence>
<evidence type="ECO:0000256" key="3">
    <source>
        <dbReference type="ARBA" id="ARBA00013194"/>
    </source>
</evidence>